<dbReference type="AlphaFoldDB" id="A0AAV9X8D2"/>
<sequence length="229" mass="25380">MADAPDTKLPTVIKLSPKVRLLSYKLRDEVTAPAQYYPFLLPPTGTQNTNGTPGRTSDRSIIAYGTKTGITILYPKRSRPREQGPKAHQNGETTQGVINNFDYESYSESEDKRTARNIRFPWKYSIDLGNSVTEIAFPSASSVIDHEIEAEEPWCKNLYISAITEDGVVHLISLPLSLPPPGVFSNNHPSPKFPVHMIALMRSTASHTQLPPQGLSMDLMYRVATTSPP</sequence>
<reference evidence="1 2" key="1">
    <citation type="submission" date="2019-10" db="EMBL/GenBank/DDBJ databases">
        <authorList>
            <person name="Palmer J.M."/>
        </authorList>
    </citation>
    <scope>NUCLEOTIDE SEQUENCE [LARGE SCALE GENOMIC DNA]</scope>
    <source>
        <strain evidence="1 2">TWF694</strain>
    </source>
</reference>
<dbReference type="EMBL" id="JAVHJO010000008">
    <property type="protein sequence ID" value="KAK6538009.1"/>
    <property type="molecule type" value="Genomic_DNA"/>
</dbReference>
<name>A0AAV9X8D2_9PEZI</name>
<protein>
    <submittedName>
        <fullName evidence="1">Uncharacterized protein</fullName>
    </submittedName>
</protein>
<organism evidence="1 2">
    <name type="scientific">Orbilia ellipsospora</name>
    <dbReference type="NCBI Taxonomy" id="2528407"/>
    <lineage>
        <taxon>Eukaryota</taxon>
        <taxon>Fungi</taxon>
        <taxon>Dikarya</taxon>
        <taxon>Ascomycota</taxon>
        <taxon>Pezizomycotina</taxon>
        <taxon>Orbiliomycetes</taxon>
        <taxon>Orbiliales</taxon>
        <taxon>Orbiliaceae</taxon>
        <taxon>Orbilia</taxon>
    </lineage>
</organism>
<gene>
    <name evidence="1" type="ORF">TWF694_010902</name>
</gene>
<dbReference type="Proteomes" id="UP001365542">
    <property type="component" value="Unassembled WGS sequence"/>
</dbReference>
<keyword evidence="2" id="KW-1185">Reference proteome</keyword>
<proteinExistence type="predicted"/>
<comment type="caution">
    <text evidence="1">The sequence shown here is derived from an EMBL/GenBank/DDBJ whole genome shotgun (WGS) entry which is preliminary data.</text>
</comment>
<accession>A0AAV9X8D2</accession>
<evidence type="ECO:0000313" key="1">
    <source>
        <dbReference type="EMBL" id="KAK6538009.1"/>
    </source>
</evidence>
<evidence type="ECO:0000313" key="2">
    <source>
        <dbReference type="Proteomes" id="UP001365542"/>
    </source>
</evidence>